<dbReference type="EMBL" id="AWVQ01000772">
    <property type="protein sequence ID" value="ERK69233.1"/>
    <property type="molecule type" value="Genomic_DNA"/>
</dbReference>
<reference evidence="5 6" key="1">
    <citation type="submission" date="2013-08" db="EMBL/GenBank/DDBJ databases">
        <authorList>
            <person name="Weinstock G."/>
            <person name="Sodergren E."/>
            <person name="Wylie T."/>
            <person name="Fulton L."/>
            <person name="Fulton R."/>
            <person name="Fronick C."/>
            <person name="O'Laughlin M."/>
            <person name="Godfrey J."/>
            <person name="Miner T."/>
            <person name="Herter B."/>
            <person name="Appelbaum E."/>
            <person name="Cordes M."/>
            <person name="Lek S."/>
            <person name="Wollam A."/>
            <person name="Pepin K.H."/>
            <person name="Palsikar V.B."/>
            <person name="Mitreva M."/>
            <person name="Wilson R.K."/>
        </authorList>
    </citation>
    <scope>NUCLEOTIDE SEQUENCE [LARGE SCALE GENOMIC DNA]</scope>
    <source>
        <strain evidence="5 6">ATCC 14665</strain>
    </source>
</reference>
<dbReference type="InterPro" id="IPR036390">
    <property type="entry name" value="WH_DNA-bd_sf"/>
</dbReference>
<dbReference type="HOGENOM" id="CLU_2947181_0_0_11"/>
<dbReference type="SUPFAM" id="SSF46785">
    <property type="entry name" value="Winged helix' DNA-binding domain"/>
    <property type="match status" value="1"/>
</dbReference>
<dbReference type="Proteomes" id="UP000016605">
    <property type="component" value="Unassembled WGS sequence"/>
</dbReference>
<dbReference type="AlphaFoldDB" id="U2SV93"/>
<organism evidence="5 6">
    <name type="scientific">Leifsonia aquatica ATCC 14665</name>
    <dbReference type="NCBI Taxonomy" id="1358026"/>
    <lineage>
        <taxon>Bacteria</taxon>
        <taxon>Bacillati</taxon>
        <taxon>Actinomycetota</taxon>
        <taxon>Actinomycetes</taxon>
        <taxon>Micrococcales</taxon>
        <taxon>Microbacteriaceae</taxon>
        <taxon>Leifsonia</taxon>
    </lineage>
</organism>
<dbReference type="RefSeq" id="WP_021765250.1">
    <property type="nucleotide sequence ID" value="NZ_KI272697.1"/>
</dbReference>
<dbReference type="OrthoDB" id="3172099at2"/>
<evidence type="ECO:0000256" key="1">
    <source>
        <dbReference type="ARBA" id="ARBA00023015"/>
    </source>
</evidence>
<evidence type="ECO:0000256" key="3">
    <source>
        <dbReference type="ARBA" id="ARBA00023163"/>
    </source>
</evidence>
<dbReference type="Gene3D" id="1.10.10.10">
    <property type="entry name" value="Winged helix-like DNA-binding domain superfamily/Winged helix DNA-binding domain"/>
    <property type="match status" value="1"/>
</dbReference>
<sequence>MSDPQLTARSLETLLGQWRGTGSQYQELADRVRLLVLDGRIPIGTRLPAERDLAGRLGLSR</sequence>
<evidence type="ECO:0000259" key="4">
    <source>
        <dbReference type="PROSITE" id="PS50949"/>
    </source>
</evidence>
<proteinExistence type="predicted"/>
<keyword evidence="3" id="KW-0804">Transcription</keyword>
<feature type="non-terminal residue" evidence="5">
    <location>
        <position position="61"/>
    </location>
</feature>
<dbReference type="GO" id="GO:0003700">
    <property type="term" value="F:DNA-binding transcription factor activity"/>
    <property type="evidence" value="ECO:0007669"/>
    <property type="project" value="InterPro"/>
</dbReference>
<evidence type="ECO:0000313" key="6">
    <source>
        <dbReference type="Proteomes" id="UP000016605"/>
    </source>
</evidence>
<dbReference type="GO" id="GO:0003677">
    <property type="term" value="F:DNA binding"/>
    <property type="evidence" value="ECO:0007669"/>
    <property type="project" value="UniProtKB-KW"/>
</dbReference>
<keyword evidence="1" id="KW-0805">Transcription regulation</keyword>
<comment type="caution">
    <text evidence="5">The sequence shown here is derived from an EMBL/GenBank/DDBJ whole genome shotgun (WGS) entry which is preliminary data.</text>
</comment>
<feature type="domain" description="HTH gntR-type" evidence="4">
    <location>
        <begin position="22"/>
        <end position="61"/>
    </location>
</feature>
<dbReference type="InterPro" id="IPR000524">
    <property type="entry name" value="Tscrpt_reg_HTH_GntR"/>
</dbReference>
<protein>
    <recommendedName>
        <fullName evidence="4">HTH gntR-type domain-containing protein</fullName>
    </recommendedName>
</protein>
<dbReference type="PROSITE" id="PS50949">
    <property type="entry name" value="HTH_GNTR"/>
    <property type="match status" value="1"/>
</dbReference>
<evidence type="ECO:0000313" key="5">
    <source>
        <dbReference type="EMBL" id="ERK69233.1"/>
    </source>
</evidence>
<name>U2SV93_LEIAQ</name>
<dbReference type="InterPro" id="IPR036388">
    <property type="entry name" value="WH-like_DNA-bd_sf"/>
</dbReference>
<gene>
    <name evidence="5" type="ORF">N136_04447</name>
</gene>
<accession>U2SV93</accession>
<evidence type="ECO:0000256" key="2">
    <source>
        <dbReference type="ARBA" id="ARBA00023125"/>
    </source>
</evidence>
<keyword evidence="2" id="KW-0238">DNA-binding</keyword>
<dbReference type="Pfam" id="PF00392">
    <property type="entry name" value="GntR"/>
    <property type="match status" value="1"/>
</dbReference>